<protein>
    <recommendedName>
        <fullName evidence="4">Pinin</fullName>
    </recommendedName>
</protein>
<name>A0ABD0N910_CIRMR</name>
<dbReference type="AlphaFoldDB" id="A0ABD0N910"/>
<sequence length="244" mass="26677">ADEKQKEEATTVATEATKEKSVDTQDPPVKDSPDSPVPDTMEEAQLDVAESHTERQEELQKEDSSLQTKTELVSTEDATETNPPTSLCSQSSQITLPVSEEAEPAVMDLEEVGSETRQEETIDRTPPPAPQTEVPPASDTDDRMGQSEDEEEEDEQGVEESLEESLLKDDSQGEDDQSRKEMQEDMKPELVLDETSNISHGDESSSGFLGSPAEADSQMLSMELSLVPAGRTRSDSLLTETEDS</sequence>
<organism evidence="2 3">
    <name type="scientific">Cirrhinus mrigala</name>
    <name type="common">Mrigala</name>
    <dbReference type="NCBI Taxonomy" id="683832"/>
    <lineage>
        <taxon>Eukaryota</taxon>
        <taxon>Metazoa</taxon>
        <taxon>Chordata</taxon>
        <taxon>Craniata</taxon>
        <taxon>Vertebrata</taxon>
        <taxon>Euteleostomi</taxon>
        <taxon>Actinopterygii</taxon>
        <taxon>Neopterygii</taxon>
        <taxon>Teleostei</taxon>
        <taxon>Ostariophysi</taxon>
        <taxon>Cypriniformes</taxon>
        <taxon>Cyprinidae</taxon>
        <taxon>Labeoninae</taxon>
        <taxon>Labeonini</taxon>
        <taxon>Cirrhinus</taxon>
    </lineage>
</organism>
<gene>
    <name evidence="2" type="ORF">M9458_046168</name>
</gene>
<accession>A0ABD0N910</accession>
<feature type="region of interest" description="Disordered" evidence="1">
    <location>
        <begin position="1"/>
        <end position="244"/>
    </location>
</feature>
<feature type="compositionally biased region" description="Polar residues" evidence="1">
    <location>
        <begin position="194"/>
        <end position="208"/>
    </location>
</feature>
<feature type="compositionally biased region" description="Basic and acidic residues" evidence="1">
    <location>
        <begin position="16"/>
        <end position="33"/>
    </location>
</feature>
<feature type="non-terminal residue" evidence="2">
    <location>
        <position position="244"/>
    </location>
</feature>
<dbReference type="Proteomes" id="UP001529510">
    <property type="component" value="Unassembled WGS sequence"/>
</dbReference>
<feature type="compositionally biased region" description="Polar residues" evidence="1">
    <location>
        <begin position="235"/>
        <end position="244"/>
    </location>
</feature>
<feature type="non-terminal residue" evidence="2">
    <location>
        <position position="1"/>
    </location>
</feature>
<feature type="compositionally biased region" description="Acidic residues" evidence="1">
    <location>
        <begin position="100"/>
        <end position="113"/>
    </location>
</feature>
<feature type="compositionally biased region" description="Polar residues" evidence="1">
    <location>
        <begin position="80"/>
        <end position="96"/>
    </location>
</feature>
<keyword evidence="3" id="KW-1185">Reference proteome</keyword>
<evidence type="ECO:0000256" key="1">
    <source>
        <dbReference type="SAM" id="MobiDB-lite"/>
    </source>
</evidence>
<feature type="compositionally biased region" description="Acidic residues" evidence="1">
    <location>
        <begin position="147"/>
        <end position="163"/>
    </location>
</feature>
<feature type="compositionally biased region" description="Basic and acidic residues" evidence="1">
    <location>
        <begin position="49"/>
        <end position="64"/>
    </location>
</feature>
<evidence type="ECO:0000313" key="3">
    <source>
        <dbReference type="Proteomes" id="UP001529510"/>
    </source>
</evidence>
<comment type="caution">
    <text evidence="2">The sequence shown here is derived from an EMBL/GenBank/DDBJ whole genome shotgun (WGS) entry which is preliminary data.</text>
</comment>
<proteinExistence type="predicted"/>
<evidence type="ECO:0008006" key="4">
    <source>
        <dbReference type="Google" id="ProtNLM"/>
    </source>
</evidence>
<feature type="compositionally biased region" description="Basic and acidic residues" evidence="1">
    <location>
        <begin position="114"/>
        <end position="123"/>
    </location>
</feature>
<dbReference type="EMBL" id="JAMKFB020000023">
    <property type="protein sequence ID" value="KAL0158092.1"/>
    <property type="molecule type" value="Genomic_DNA"/>
</dbReference>
<feature type="compositionally biased region" description="Basic and acidic residues" evidence="1">
    <location>
        <begin position="165"/>
        <end position="190"/>
    </location>
</feature>
<reference evidence="2 3" key="1">
    <citation type="submission" date="2024-05" db="EMBL/GenBank/DDBJ databases">
        <title>Genome sequencing and assembly of Indian major carp, Cirrhinus mrigala (Hamilton, 1822).</title>
        <authorList>
            <person name="Mohindra V."/>
            <person name="Chowdhury L.M."/>
            <person name="Lal K."/>
            <person name="Jena J.K."/>
        </authorList>
    </citation>
    <scope>NUCLEOTIDE SEQUENCE [LARGE SCALE GENOMIC DNA]</scope>
    <source>
        <strain evidence="2">CM1030</strain>
        <tissue evidence="2">Blood</tissue>
    </source>
</reference>
<evidence type="ECO:0000313" key="2">
    <source>
        <dbReference type="EMBL" id="KAL0158092.1"/>
    </source>
</evidence>